<feature type="transmembrane region" description="Helical" evidence="4">
    <location>
        <begin position="33"/>
        <end position="54"/>
    </location>
</feature>
<evidence type="ECO:0000259" key="5">
    <source>
        <dbReference type="PROSITE" id="PS01124"/>
    </source>
</evidence>
<keyword evidence="4" id="KW-1133">Transmembrane helix</keyword>
<feature type="transmembrane region" description="Helical" evidence="4">
    <location>
        <begin position="174"/>
        <end position="196"/>
    </location>
</feature>
<accession>A0AAX3P8P8</accession>
<dbReference type="GO" id="GO:0003700">
    <property type="term" value="F:DNA-binding transcription factor activity"/>
    <property type="evidence" value="ECO:0007669"/>
    <property type="project" value="InterPro"/>
</dbReference>
<dbReference type="PANTHER" id="PTHR43280:SF29">
    <property type="entry name" value="ARAC-FAMILY TRANSCRIPTIONAL REGULATOR"/>
    <property type="match status" value="1"/>
</dbReference>
<dbReference type="InterPro" id="IPR009057">
    <property type="entry name" value="Homeodomain-like_sf"/>
</dbReference>
<dbReference type="InterPro" id="IPR018062">
    <property type="entry name" value="HTH_AraC-typ_CS"/>
</dbReference>
<keyword evidence="4" id="KW-0472">Membrane</keyword>
<feature type="domain" description="HTH araC/xylS-type" evidence="5">
    <location>
        <begin position="259"/>
        <end position="363"/>
    </location>
</feature>
<keyword evidence="1" id="KW-0805">Transcription regulation</keyword>
<evidence type="ECO:0000256" key="1">
    <source>
        <dbReference type="ARBA" id="ARBA00023015"/>
    </source>
</evidence>
<dbReference type="PROSITE" id="PS01124">
    <property type="entry name" value="HTH_ARAC_FAMILY_2"/>
    <property type="match status" value="1"/>
</dbReference>
<dbReference type="SMART" id="SM00342">
    <property type="entry name" value="HTH_ARAC"/>
    <property type="match status" value="1"/>
</dbReference>
<dbReference type="PROSITE" id="PS00041">
    <property type="entry name" value="HTH_ARAC_FAMILY_1"/>
    <property type="match status" value="1"/>
</dbReference>
<evidence type="ECO:0000256" key="2">
    <source>
        <dbReference type="ARBA" id="ARBA00023125"/>
    </source>
</evidence>
<proteinExistence type="predicted"/>
<sequence>MQWEEVAAVLSLSLTGMLLLATLGWLRRMRRDAAAGYLLALLSLSGLQALEYLYHQQQWFHHWPHLLKLADPLVVMLPFCLYGYIRALQGEAVLGGWRDRLVHGLPMLLVAALALPYWLLPGADKVSWILLGKQGDALWPGVILYGNRYLACIALLGLAYWWQQQRLGVVSRKPALRAWVAQLQGLQLLVALLLLGRIALSWLGWPLSTVYLQAPVTAYLLLQVLAHARLPQQGGAPEGGVRERATDAASEPVRDDGLRPLFEELERQLGRGAYRDPALSLGKLAEECGLSLHQASSAINACSGGNFYDWLNRHRVEEAKRLLQTSDETVANVCYRAGFNSKSTFNSAFRRHTGQTPSEFRRQGAQAVVAS</sequence>
<keyword evidence="2" id="KW-0238">DNA-binding</keyword>
<reference evidence="6" key="1">
    <citation type="submission" date="2023-02" db="EMBL/GenBank/DDBJ databases">
        <title>The sequence of Aeromonas hydrophila K533.</title>
        <authorList>
            <person name="Luo X."/>
        </authorList>
    </citation>
    <scope>NUCLEOTIDE SEQUENCE</scope>
    <source>
        <strain evidence="6">K533</strain>
    </source>
</reference>
<dbReference type="GO" id="GO:0043565">
    <property type="term" value="F:sequence-specific DNA binding"/>
    <property type="evidence" value="ECO:0007669"/>
    <property type="project" value="InterPro"/>
</dbReference>
<dbReference type="AlphaFoldDB" id="A0AAX3P8P8"/>
<dbReference type="EMBL" id="CP118942">
    <property type="protein sequence ID" value="WEE27796.1"/>
    <property type="molecule type" value="Genomic_DNA"/>
</dbReference>
<evidence type="ECO:0000256" key="3">
    <source>
        <dbReference type="ARBA" id="ARBA00023163"/>
    </source>
</evidence>
<feature type="transmembrane region" description="Helical" evidence="4">
    <location>
        <begin position="66"/>
        <end position="85"/>
    </location>
</feature>
<evidence type="ECO:0000313" key="7">
    <source>
        <dbReference type="Proteomes" id="UP001214666"/>
    </source>
</evidence>
<keyword evidence="3" id="KW-0804">Transcription</keyword>
<dbReference type="RefSeq" id="WP_077095599.1">
    <property type="nucleotide sequence ID" value="NZ_AP023398.1"/>
</dbReference>
<organism evidence="6 7">
    <name type="scientific">Aeromonas hydrophila</name>
    <dbReference type="NCBI Taxonomy" id="644"/>
    <lineage>
        <taxon>Bacteria</taxon>
        <taxon>Pseudomonadati</taxon>
        <taxon>Pseudomonadota</taxon>
        <taxon>Gammaproteobacteria</taxon>
        <taxon>Aeromonadales</taxon>
        <taxon>Aeromonadaceae</taxon>
        <taxon>Aeromonas</taxon>
    </lineage>
</organism>
<dbReference type="SUPFAM" id="SSF46689">
    <property type="entry name" value="Homeodomain-like"/>
    <property type="match status" value="1"/>
</dbReference>
<evidence type="ECO:0000313" key="6">
    <source>
        <dbReference type="EMBL" id="WEE27796.1"/>
    </source>
</evidence>
<dbReference type="Gene3D" id="1.10.10.60">
    <property type="entry name" value="Homeodomain-like"/>
    <property type="match status" value="1"/>
</dbReference>
<dbReference type="InterPro" id="IPR018060">
    <property type="entry name" value="HTH_AraC"/>
</dbReference>
<name>A0AAX3P8P8_AERHY</name>
<evidence type="ECO:0000256" key="4">
    <source>
        <dbReference type="SAM" id="Phobius"/>
    </source>
</evidence>
<feature type="transmembrane region" description="Helical" evidence="4">
    <location>
        <begin position="139"/>
        <end position="162"/>
    </location>
</feature>
<protein>
    <submittedName>
        <fullName evidence="6">Helix-turn-helix transcriptional regulator</fullName>
    </submittedName>
</protein>
<dbReference type="Proteomes" id="UP001214666">
    <property type="component" value="Chromosome"/>
</dbReference>
<dbReference type="PRINTS" id="PR00032">
    <property type="entry name" value="HTHARAC"/>
</dbReference>
<keyword evidence="4" id="KW-0812">Transmembrane</keyword>
<feature type="transmembrane region" description="Helical" evidence="4">
    <location>
        <begin position="6"/>
        <end position="26"/>
    </location>
</feature>
<dbReference type="InterPro" id="IPR020449">
    <property type="entry name" value="Tscrpt_reg_AraC-type_HTH"/>
</dbReference>
<feature type="transmembrane region" description="Helical" evidence="4">
    <location>
        <begin position="101"/>
        <end position="119"/>
    </location>
</feature>
<gene>
    <name evidence="6" type="ORF">PY771_05610</name>
</gene>
<dbReference type="Pfam" id="PF12833">
    <property type="entry name" value="HTH_18"/>
    <property type="match status" value="1"/>
</dbReference>
<dbReference type="PANTHER" id="PTHR43280">
    <property type="entry name" value="ARAC-FAMILY TRANSCRIPTIONAL REGULATOR"/>
    <property type="match status" value="1"/>
</dbReference>